<feature type="signal peptide" evidence="6">
    <location>
        <begin position="1"/>
        <end position="18"/>
    </location>
</feature>
<evidence type="ECO:0000256" key="5">
    <source>
        <dbReference type="PROSITE-ProRule" id="PRU00277"/>
    </source>
</evidence>
<dbReference type="InterPro" id="IPR001179">
    <property type="entry name" value="PPIase_FKBP_dom"/>
</dbReference>
<dbReference type="OrthoDB" id="1902587at2759"/>
<keyword evidence="6" id="KW-0732">Signal</keyword>
<dbReference type="InterPro" id="IPR046357">
    <property type="entry name" value="PPIase_dom_sf"/>
</dbReference>
<dbReference type="Proteomes" id="UP000789595">
    <property type="component" value="Unassembled WGS sequence"/>
</dbReference>
<dbReference type="PANTHER" id="PTHR10516:SF443">
    <property type="entry name" value="FK506-BINDING PROTEIN 59-RELATED"/>
    <property type="match status" value="1"/>
</dbReference>
<evidence type="ECO:0000256" key="6">
    <source>
        <dbReference type="SAM" id="SignalP"/>
    </source>
</evidence>
<keyword evidence="4 5" id="KW-0413">Isomerase</keyword>
<dbReference type="Pfam" id="PF00254">
    <property type="entry name" value="FKBP_C"/>
    <property type="match status" value="1"/>
</dbReference>
<dbReference type="EMBL" id="CAKKNE010000003">
    <property type="protein sequence ID" value="CAH0371809.1"/>
    <property type="molecule type" value="Genomic_DNA"/>
</dbReference>
<dbReference type="GO" id="GO:0005737">
    <property type="term" value="C:cytoplasm"/>
    <property type="evidence" value="ECO:0007669"/>
    <property type="project" value="TreeGrafter"/>
</dbReference>
<evidence type="ECO:0000259" key="7">
    <source>
        <dbReference type="PROSITE" id="PS50059"/>
    </source>
</evidence>
<evidence type="ECO:0000256" key="4">
    <source>
        <dbReference type="ARBA" id="ARBA00023235"/>
    </source>
</evidence>
<dbReference type="PANTHER" id="PTHR10516">
    <property type="entry name" value="PEPTIDYL-PROLYL CIS-TRANS ISOMERASE"/>
    <property type="match status" value="1"/>
</dbReference>
<keyword evidence="3 5" id="KW-0697">Rotamase</keyword>
<dbReference type="AlphaFoldDB" id="A0A8J2SS86"/>
<dbReference type="Gene3D" id="3.10.50.40">
    <property type="match status" value="1"/>
</dbReference>
<dbReference type="InterPro" id="IPR050689">
    <property type="entry name" value="FKBP-type_PPIase"/>
</dbReference>
<comment type="caution">
    <text evidence="8">The sequence shown here is derived from an EMBL/GenBank/DDBJ whole genome shotgun (WGS) entry which is preliminary data.</text>
</comment>
<sequence>MVTRIRAALLLALARVGALVAPPSLRRRPAPRQATAVQDLSGDGGVLKTATTGDGAPAFGNDGDVALLTYEARTASGQLLDRGVQTQYTVGDQQFIPGWDLCIRSLAVGERASFAVSSDYAYGIQGVPPAVLANEPLTFDVTALEYRGNIQTSASFASDAPLTPRTPGSIKAEFERRQAEKAVRASSDRALRDERDAEASPLDQVKNAFGDLGDKFFGDEGFYFFGFFESATGEEAPWYLKPYLTFPAIFLGVALSFYGLLQTDVIVLRGDNSPIPGQQGFTLSD</sequence>
<keyword evidence="9" id="KW-1185">Reference proteome</keyword>
<organism evidence="8 9">
    <name type="scientific">Pelagomonas calceolata</name>
    <dbReference type="NCBI Taxonomy" id="35677"/>
    <lineage>
        <taxon>Eukaryota</taxon>
        <taxon>Sar</taxon>
        <taxon>Stramenopiles</taxon>
        <taxon>Ochrophyta</taxon>
        <taxon>Pelagophyceae</taxon>
        <taxon>Pelagomonadales</taxon>
        <taxon>Pelagomonadaceae</taxon>
        <taxon>Pelagomonas</taxon>
    </lineage>
</organism>
<proteinExistence type="predicted"/>
<dbReference type="PROSITE" id="PS50059">
    <property type="entry name" value="FKBP_PPIASE"/>
    <property type="match status" value="1"/>
</dbReference>
<reference evidence="8" key="1">
    <citation type="submission" date="2021-11" db="EMBL/GenBank/DDBJ databases">
        <authorList>
            <consortium name="Genoscope - CEA"/>
            <person name="William W."/>
        </authorList>
    </citation>
    <scope>NUCLEOTIDE SEQUENCE</scope>
</reference>
<evidence type="ECO:0000256" key="3">
    <source>
        <dbReference type="ARBA" id="ARBA00023110"/>
    </source>
</evidence>
<evidence type="ECO:0000313" key="8">
    <source>
        <dbReference type="EMBL" id="CAH0371809.1"/>
    </source>
</evidence>
<evidence type="ECO:0000256" key="1">
    <source>
        <dbReference type="ARBA" id="ARBA00000971"/>
    </source>
</evidence>
<gene>
    <name evidence="8" type="ORF">PECAL_3P17630</name>
</gene>
<dbReference type="SUPFAM" id="SSF54534">
    <property type="entry name" value="FKBP-like"/>
    <property type="match status" value="1"/>
</dbReference>
<comment type="catalytic activity">
    <reaction evidence="1 5">
        <text>[protein]-peptidylproline (omega=180) = [protein]-peptidylproline (omega=0)</text>
        <dbReference type="Rhea" id="RHEA:16237"/>
        <dbReference type="Rhea" id="RHEA-COMP:10747"/>
        <dbReference type="Rhea" id="RHEA-COMP:10748"/>
        <dbReference type="ChEBI" id="CHEBI:83833"/>
        <dbReference type="ChEBI" id="CHEBI:83834"/>
        <dbReference type="EC" id="5.2.1.8"/>
    </reaction>
</comment>
<feature type="chain" id="PRO_5035327426" description="peptidylprolyl isomerase" evidence="6">
    <location>
        <begin position="19"/>
        <end position="285"/>
    </location>
</feature>
<name>A0A8J2SS86_9STRA</name>
<evidence type="ECO:0000313" key="9">
    <source>
        <dbReference type="Proteomes" id="UP000789595"/>
    </source>
</evidence>
<accession>A0A8J2SS86</accession>
<dbReference type="GO" id="GO:0003755">
    <property type="term" value="F:peptidyl-prolyl cis-trans isomerase activity"/>
    <property type="evidence" value="ECO:0007669"/>
    <property type="project" value="UniProtKB-KW"/>
</dbReference>
<feature type="domain" description="PPIase FKBP-type" evidence="7">
    <location>
        <begin position="63"/>
        <end position="147"/>
    </location>
</feature>
<dbReference type="EC" id="5.2.1.8" evidence="2 5"/>
<protein>
    <recommendedName>
        <fullName evidence="2 5">peptidylprolyl isomerase</fullName>
        <ecNumber evidence="2 5">5.2.1.8</ecNumber>
    </recommendedName>
</protein>
<evidence type="ECO:0000256" key="2">
    <source>
        <dbReference type="ARBA" id="ARBA00013194"/>
    </source>
</evidence>